<dbReference type="Proteomes" id="UP000436692">
    <property type="component" value="Unassembled WGS sequence"/>
</dbReference>
<protein>
    <submittedName>
        <fullName evidence="2">FAD-dependent oxidoreductase</fullName>
    </submittedName>
</protein>
<accession>A0AAE5AUU2</accession>
<dbReference type="InterPro" id="IPR052189">
    <property type="entry name" value="L-asp_N-monooxygenase_NS-form"/>
</dbReference>
<evidence type="ECO:0000259" key="1">
    <source>
        <dbReference type="Pfam" id="PF13454"/>
    </source>
</evidence>
<comment type="caution">
    <text evidence="2">The sequence shown here is derived from an EMBL/GenBank/DDBJ whole genome shotgun (WGS) entry which is preliminary data.</text>
</comment>
<name>A0AAE5AUU2_AGRVI</name>
<proteinExistence type="predicted"/>
<reference evidence="2 3" key="1">
    <citation type="submission" date="2019-12" db="EMBL/GenBank/DDBJ databases">
        <title>Whole-genome sequencing of Allorhizobium vitis.</title>
        <authorList>
            <person name="Gan H.M."/>
            <person name="Szegedi E."/>
            <person name="Burr T."/>
            <person name="Savka M.A."/>
        </authorList>
    </citation>
    <scope>NUCLEOTIDE SEQUENCE [LARGE SCALE GENOMIC DNA]</scope>
    <source>
        <strain evidence="2 3">CG989</strain>
    </source>
</reference>
<dbReference type="PANTHER" id="PTHR40254:SF1">
    <property type="entry name" value="BLR0577 PROTEIN"/>
    <property type="match status" value="1"/>
</dbReference>
<dbReference type="Gene3D" id="3.50.50.60">
    <property type="entry name" value="FAD/NAD(P)-binding domain"/>
    <property type="match status" value="2"/>
</dbReference>
<dbReference type="AlphaFoldDB" id="A0AAE5AUU2"/>
<dbReference type="Pfam" id="PF13454">
    <property type="entry name" value="NAD_binding_9"/>
    <property type="match status" value="1"/>
</dbReference>
<evidence type="ECO:0000313" key="2">
    <source>
        <dbReference type="EMBL" id="MUZ56676.1"/>
    </source>
</evidence>
<evidence type="ECO:0000313" key="3">
    <source>
        <dbReference type="Proteomes" id="UP000436692"/>
    </source>
</evidence>
<organism evidence="2 3">
    <name type="scientific">Agrobacterium vitis</name>
    <name type="common">Rhizobium vitis</name>
    <dbReference type="NCBI Taxonomy" id="373"/>
    <lineage>
        <taxon>Bacteria</taxon>
        <taxon>Pseudomonadati</taxon>
        <taxon>Pseudomonadota</taxon>
        <taxon>Alphaproteobacteria</taxon>
        <taxon>Hyphomicrobiales</taxon>
        <taxon>Rhizobiaceae</taxon>
        <taxon>Rhizobium/Agrobacterium group</taxon>
        <taxon>Agrobacterium</taxon>
    </lineage>
</organism>
<dbReference type="InterPro" id="IPR036188">
    <property type="entry name" value="FAD/NAD-bd_sf"/>
</dbReference>
<sequence>MEGIMLQFISGVSHFGVSQAKSSISPARKTVVIVGGGFAGASVARFLAQRQDEDLQILVFEPRSMLGAGLAYDTEDPALRLNVEANRMIADGKEPLAFAEWLRQSGALADDPDAKVECTGSDATQVFGRREAFGRFMADQMAPYLEEGRIQHIRETVESVTRIGSRWLVTGNLGAWIKADIVVMAATHPAPKAPRALQSALQGHPRFITNPVAGQSLCGIRATDRVLVVGMGLTAADIVASLTARGHRGEITAFSRRGMSSRGHTLQPQDWSCSFSEDDCRSVRSLIRAVRRAVADAQAHGVTWHAVTDALRKQGQTIWARLNTTERKRLLRHARRLWDVHRYRLPPQAQAIWQDRMAEGSLTLASGRMIKIERGIETIALDLVVASTGLVERKRFDWVVLATGPDHASVLKSQSMLLTLESTGHLQADAYGLGIACDEAGQAIAIDGRPQADLFIAGPLARGTFGELMGVPEVARQAELVADRIADAVIVSRSMASHSVEAR</sequence>
<feature type="domain" description="FAD-dependent urate hydroxylase HpyO/Asp monooxygenase CreE-like FAD/NAD(P)-binding" evidence="1">
    <location>
        <begin position="32"/>
        <end position="188"/>
    </location>
</feature>
<dbReference type="InterPro" id="IPR038732">
    <property type="entry name" value="HpyO/CreE_NAD-binding"/>
</dbReference>
<gene>
    <name evidence="2" type="ORF">GOZ95_04275</name>
</gene>
<dbReference type="SUPFAM" id="SSF51905">
    <property type="entry name" value="FAD/NAD(P)-binding domain"/>
    <property type="match status" value="2"/>
</dbReference>
<dbReference type="PANTHER" id="PTHR40254">
    <property type="entry name" value="BLR0577 PROTEIN"/>
    <property type="match status" value="1"/>
</dbReference>
<dbReference type="EMBL" id="WPHM01000002">
    <property type="protein sequence ID" value="MUZ56676.1"/>
    <property type="molecule type" value="Genomic_DNA"/>
</dbReference>